<dbReference type="AlphaFoldDB" id="A0A1G2HZ45"/>
<organism evidence="2 3">
    <name type="scientific">Candidatus Staskawiczbacteria bacterium RIFCSPHIGHO2_02_FULL_34_10</name>
    <dbReference type="NCBI Taxonomy" id="1802205"/>
    <lineage>
        <taxon>Bacteria</taxon>
        <taxon>Candidatus Staskawicziibacteriota</taxon>
    </lineage>
</organism>
<evidence type="ECO:0000313" key="2">
    <source>
        <dbReference type="EMBL" id="OGZ67470.1"/>
    </source>
</evidence>
<accession>A0A1G2HZ45</accession>
<name>A0A1G2HZ45_9BACT</name>
<dbReference type="Proteomes" id="UP000178380">
    <property type="component" value="Unassembled WGS sequence"/>
</dbReference>
<comment type="caution">
    <text evidence="2">The sequence shown here is derived from an EMBL/GenBank/DDBJ whole genome shotgun (WGS) entry which is preliminary data.</text>
</comment>
<feature type="transmembrane region" description="Helical" evidence="1">
    <location>
        <begin position="43"/>
        <end position="69"/>
    </location>
</feature>
<proteinExistence type="predicted"/>
<evidence type="ECO:0000313" key="3">
    <source>
        <dbReference type="Proteomes" id="UP000178380"/>
    </source>
</evidence>
<protein>
    <submittedName>
        <fullName evidence="2">Uncharacterized protein</fullName>
    </submittedName>
</protein>
<dbReference type="EMBL" id="MHOR01000008">
    <property type="protein sequence ID" value="OGZ67470.1"/>
    <property type="molecule type" value="Genomic_DNA"/>
</dbReference>
<evidence type="ECO:0000256" key="1">
    <source>
        <dbReference type="SAM" id="Phobius"/>
    </source>
</evidence>
<feature type="transmembrane region" description="Helical" evidence="1">
    <location>
        <begin position="12"/>
        <end position="37"/>
    </location>
</feature>
<keyword evidence="1" id="KW-1133">Transmembrane helix</keyword>
<reference evidence="2 3" key="1">
    <citation type="journal article" date="2016" name="Nat. Commun.">
        <title>Thousands of microbial genomes shed light on interconnected biogeochemical processes in an aquifer system.</title>
        <authorList>
            <person name="Anantharaman K."/>
            <person name="Brown C.T."/>
            <person name="Hug L.A."/>
            <person name="Sharon I."/>
            <person name="Castelle C.J."/>
            <person name="Probst A.J."/>
            <person name="Thomas B.C."/>
            <person name="Singh A."/>
            <person name="Wilkins M.J."/>
            <person name="Karaoz U."/>
            <person name="Brodie E.L."/>
            <person name="Williams K.H."/>
            <person name="Hubbard S.S."/>
            <person name="Banfield J.F."/>
        </authorList>
    </citation>
    <scope>NUCLEOTIDE SEQUENCE [LARGE SCALE GENOMIC DNA]</scope>
</reference>
<keyword evidence="1" id="KW-0812">Transmembrane</keyword>
<sequence>MQTKQKYSKLVFQALLNCIAIGIASIILLILCLWIFIVDRERIGTFFLCLLFVNGIISLIASMRFFTIYQRRKVYEKRKEKEQKQNDSLVITNPK</sequence>
<keyword evidence="1" id="KW-0472">Membrane</keyword>
<gene>
    <name evidence="2" type="ORF">A3C58_00625</name>
</gene>